<dbReference type="GO" id="GO:0016874">
    <property type="term" value="F:ligase activity"/>
    <property type="evidence" value="ECO:0007669"/>
    <property type="project" value="UniProtKB-KW"/>
</dbReference>
<dbReference type="Gene3D" id="3.55.50.10">
    <property type="entry name" value="Baseplate protein-like domains"/>
    <property type="match status" value="1"/>
</dbReference>
<gene>
    <name evidence="3" type="ORF">EZS27_005574</name>
    <name evidence="2" type="ORF">EZS27_006474</name>
</gene>
<dbReference type="InterPro" id="IPR006533">
    <property type="entry name" value="T6SS_Vgr_RhsGE"/>
</dbReference>
<sequence>MANSPNKNTDGTLRVTVYSENEVVKFPFALISVYVYKAVNRIGKAILTFEAGDMPKEKVIESDNDTFIPGKNIRIEAGYGNEESPIFEGVVNTHSFVVAEGNESSLQIECRDFAFPTTFARKNKIFEKKTDDKAIKEIMGKYPGLSVSADVSSTQYNELVQYYCTDWDFILSRADANGWVIITEGKSVKIKKPDTSASPKLKVTYGTDIIEFKGELSAAEQQATTEAVAWDTKNQQLLKVQGKKPALNSQGTDKSEDLAESLGDGKYTLQTELCAEESALQSWADGQRLKASLARIQGYCKFLGNAKTFPGDTIELNGLGKRFNGNAYIGYVEHEIGKGEWITTAGLGLPLENITEEPDVTAPAASGFLPGIQGLHIGKVTKLNDDPTGQNKIQVEIPVLNSSNNKVWARLGNFWGSNAYGAFFIPDVGDEVILGFFNNDPCHAVILGSLYSSKQPPPYSLDAKNETRAIVTKSKMEIAFDEKDKVITLRTPGKNIIQISDKDKGIQLIDQNKNKIVMDASGVLLEAAKALTLKAQTNITIEAGANFDAKAKSNVSIQGLNVEAKANASVTVKGNASAEISATGQTTVKGAMVMIN</sequence>
<keyword evidence="3" id="KW-0436">Ligase</keyword>
<protein>
    <submittedName>
        <fullName evidence="3">Actin cross-linking toxin VgrG1</fullName>
        <ecNumber evidence="3">6.3.2.-</ecNumber>
    </submittedName>
</protein>
<dbReference type="AlphaFoldDB" id="A0A5J4SNT4"/>
<evidence type="ECO:0000313" key="3">
    <source>
        <dbReference type="EMBL" id="KAA6346940.1"/>
    </source>
</evidence>
<dbReference type="Gene3D" id="2.30.110.50">
    <property type="match status" value="1"/>
</dbReference>
<dbReference type="Pfam" id="PF04717">
    <property type="entry name" value="Phage_base_V"/>
    <property type="match status" value="1"/>
</dbReference>
<dbReference type="EC" id="6.3.2.-" evidence="3"/>
<feature type="domain" description="Gp5/Type VI secretion system Vgr protein OB-fold" evidence="1">
    <location>
        <begin position="377"/>
        <end position="451"/>
    </location>
</feature>
<dbReference type="NCBIfam" id="TIGR01646">
    <property type="entry name" value="vgr_GE"/>
    <property type="match status" value="1"/>
</dbReference>
<evidence type="ECO:0000259" key="1">
    <source>
        <dbReference type="Pfam" id="PF04717"/>
    </source>
</evidence>
<dbReference type="SUPFAM" id="SSF69255">
    <property type="entry name" value="gp5 N-terminal domain-like"/>
    <property type="match status" value="1"/>
</dbReference>
<organism evidence="3">
    <name type="scientific">termite gut metagenome</name>
    <dbReference type="NCBI Taxonomy" id="433724"/>
    <lineage>
        <taxon>unclassified sequences</taxon>
        <taxon>metagenomes</taxon>
        <taxon>organismal metagenomes</taxon>
    </lineage>
</organism>
<dbReference type="Gene3D" id="2.40.50.230">
    <property type="entry name" value="Gp5 N-terminal domain"/>
    <property type="match status" value="1"/>
</dbReference>
<dbReference type="SUPFAM" id="SSF69349">
    <property type="entry name" value="Phage fibre proteins"/>
    <property type="match status" value="1"/>
</dbReference>
<proteinExistence type="predicted"/>
<dbReference type="InterPro" id="IPR006531">
    <property type="entry name" value="Gp5/Vgr_OB"/>
</dbReference>
<comment type="caution">
    <text evidence="3">The sequence shown here is derived from an EMBL/GenBank/DDBJ whole genome shotgun (WGS) entry which is preliminary data.</text>
</comment>
<accession>A0A5J4SNT4</accession>
<dbReference type="EMBL" id="SNRY01000112">
    <property type="protein sequence ID" value="KAA6346940.1"/>
    <property type="molecule type" value="Genomic_DNA"/>
</dbReference>
<name>A0A5J4SNT4_9ZZZZ</name>
<dbReference type="InterPro" id="IPR037026">
    <property type="entry name" value="Vgr_OB-fold_dom_sf"/>
</dbReference>
<dbReference type="EMBL" id="SNRY01000147">
    <property type="protein sequence ID" value="KAA6345994.1"/>
    <property type="molecule type" value="Genomic_DNA"/>
</dbReference>
<dbReference type="SUPFAM" id="SSF69279">
    <property type="entry name" value="Phage tail proteins"/>
    <property type="match status" value="1"/>
</dbReference>
<evidence type="ECO:0000313" key="2">
    <source>
        <dbReference type="EMBL" id="KAA6345994.1"/>
    </source>
</evidence>
<reference evidence="3" key="1">
    <citation type="submission" date="2019-03" db="EMBL/GenBank/DDBJ databases">
        <title>Single cell metagenomics reveals metabolic interactions within the superorganism composed of flagellate Streblomastix strix and complex community of Bacteroidetes bacteria on its surface.</title>
        <authorList>
            <person name="Treitli S.C."/>
            <person name="Kolisko M."/>
            <person name="Husnik F."/>
            <person name="Keeling P."/>
            <person name="Hampl V."/>
        </authorList>
    </citation>
    <scope>NUCLEOTIDE SEQUENCE</scope>
    <source>
        <strain evidence="3">STM</strain>
    </source>
</reference>